<proteinExistence type="predicted"/>
<dbReference type="Proteomes" id="UP000828941">
    <property type="component" value="Chromosome 5"/>
</dbReference>
<accession>A0ACB9PA96</accession>
<keyword evidence="2" id="KW-1185">Reference proteome</keyword>
<protein>
    <submittedName>
        <fullName evidence="1">Uncharacterized protein</fullName>
    </submittedName>
</protein>
<comment type="caution">
    <text evidence="1">The sequence shown here is derived from an EMBL/GenBank/DDBJ whole genome shotgun (WGS) entry which is preliminary data.</text>
</comment>
<organism evidence="1 2">
    <name type="scientific">Bauhinia variegata</name>
    <name type="common">Purple orchid tree</name>
    <name type="synonym">Phanera variegata</name>
    <dbReference type="NCBI Taxonomy" id="167791"/>
    <lineage>
        <taxon>Eukaryota</taxon>
        <taxon>Viridiplantae</taxon>
        <taxon>Streptophyta</taxon>
        <taxon>Embryophyta</taxon>
        <taxon>Tracheophyta</taxon>
        <taxon>Spermatophyta</taxon>
        <taxon>Magnoliopsida</taxon>
        <taxon>eudicotyledons</taxon>
        <taxon>Gunneridae</taxon>
        <taxon>Pentapetalae</taxon>
        <taxon>rosids</taxon>
        <taxon>fabids</taxon>
        <taxon>Fabales</taxon>
        <taxon>Fabaceae</taxon>
        <taxon>Cercidoideae</taxon>
        <taxon>Cercideae</taxon>
        <taxon>Bauhiniinae</taxon>
        <taxon>Bauhinia</taxon>
    </lineage>
</organism>
<name>A0ACB9PA96_BAUVA</name>
<evidence type="ECO:0000313" key="1">
    <source>
        <dbReference type="EMBL" id="KAI4343880.1"/>
    </source>
</evidence>
<evidence type="ECO:0000313" key="2">
    <source>
        <dbReference type="Proteomes" id="UP000828941"/>
    </source>
</evidence>
<reference evidence="1 2" key="1">
    <citation type="journal article" date="2022" name="DNA Res.">
        <title>Chromosomal-level genome assembly of the orchid tree Bauhinia variegata (Leguminosae; Cercidoideae) supports the allotetraploid origin hypothesis of Bauhinia.</title>
        <authorList>
            <person name="Zhong Y."/>
            <person name="Chen Y."/>
            <person name="Zheng D."/>
            <person name="Pang J."/>
            <person name="Liu Y."/>
            <person name="Luo S."/>
            <person name="Meng S."/>
            <person name="Qian L."/>
            <person name="Wei D."/>
            <person name="Dai S."/>
            <person name="Zhou R."/>
        </authorList>
    </citation>
    <scope>NUCLEOTIDE SEQUENCE [LARGE SCALE GENOMIC DNA]</scope>
    <source>
        <strain evidence="1">BV-YZ2020</strain>
    </source>
</reference>
<sequence>MESTQPLWAWTSNCEIAKNEDPFPLACHFPSYDFSGDIGDGYFAADWTYQFSMQDHLYGTFPMIESLPEPYETLAIEPATSSLKVADDDFYAIKNGLAVWNENDVVVDSDKQTLLLCKNGKEMEEERKGKRCREERMSGTRMLSRKTISEYFYMPITQAAKELNVGLTLLKKRCRELGIRRWPHRKLMSLQSLIKNLQELGKEEGQESEEKIRNAIEILEKEKKLLEEKPDLQLEDYTKRLRQACFKANYKKRKLMGMEMGSIDFLQRSSSFLCGHERREDDYTIIDEREEDINPLVPDAHSSFDTMF</sequence>
<gene>
    <name evidence="1" type="ORF">L6164_011177</name>
</gene>
<dbReference type="EMBL" id="CM039430">
    <property type="protein sequence ID" value="KAI4343880.1"/>
    <property type="molecule type" value="Genomic_DNA"/>
</dbReference>